<dbReference type="AlphaFoldDB" id="A0AAC9MYW3"/>
<keyword evidence="3" id="KW-1185">Reference proteome</keyword>
<evidence type="ECO:0000313" key="3">
    <source>
        <dbReference type="Proteomes" id="UP000095210"/>
    </source>
</evidence>
<keyword evidence="1" id="KW-0472">Membrane</keyword>
<name>A0AAC9MYW3_9PSEU</name>
<dbReference type="KEGG" id="ahm:TL08_15300"/>
<keyword evidence="1" id="KW-0812">Transmembrane</keyword>
<organism evidence="2 3">
    <name type="scientific">Actinoalloteichus hymeniacidonis</name>
    <dbReference type="NCBI Taxonomy" id="340345"/>
    <lineage>
        <taxon>Bacteria</taxon>
        <taxon>Bacillati</taxon>
        <taxon>Actinomycetota</taxon>
        <taxon>Actinomycetes</taxon>
        <taxon>Pseudonocardiales</taxon>
        <taxon>Pseudonocardiaceae</taxon>
        <taxon>Actinoalloteichus</taxon>
    </lineage>
</organism>
<evidence type="ECO:0000313" key="2">
    <source>
        <dbReference type="EMBL" id="AOS63869.1"/>
    </source>
</evidence>
<reference evidence="3" key="1">
    <citation type="submission" date="2016-03" db="EMBL/GenBank/DDBJ databases">
        <title>Complete genome sequence of the type strain Actinoalloteichus hymeniacidonis DSM 45092.</title>
        <authorList>
            <person name="Schaffert L."/>
            <person name="Albersmeier A."/>
            <person name="Winkler A."/>
            <person name="Kalinowski J."/>
            <person name="Zotchev S."/>
            <person name="Ruckert C."/>
        </authorList>
    </citation>
    <scope>NUCLEOTIDE SEQUENCE [LARGE SCALE GENOMIC DNA]</scope>
    <source>
        <strain evidence="3">HPA177(T) (DSM 45092(T))</strain>
    </source>
</reference>
<keyword evidence="1" id="KW-1133">Transmembrane helix</keyword>
<protein>
    <recommendedName>
        <fullName evidence="4">PH domain-containing protein</fullName>
    </recommendedName>
</protein>
<feature type="transmembrane region" description="Helical" evidence="1">
    <location>
        <begin position="32"/>
        <end position="51"/>
    </location>
</feature>
<proteinExistence type="predicted"/>
<feature type="transmembrane region" description="Helical" evidence="1">
    <location>
        <begin position="9"/>
        <end position="26"/>
    </location>
</feature>
<evidence type="ECO:0000256" key="1">
    <source>
        <dbReference type="SAM" id="Phobius"/>
    </source>
</evidence>
<sequence>MQPSTKHRTLYLILVVFLPSIVILPGAFALGWVGGVVGVLLTGMFVVLAVFSRFRPLIVLTATHIGHRGMAGGIRWVPRSLPRAVVQGDVFMGRTTQHTVFVADGAGQRLLRFSDEIFDRSALDRLVAELRLPVYRLERRVSSPKQINELYPGLIGWPERHRFLVAFLIVISVVVLVALTSTVLIPRP</sequence>
<accession>A0AAC9MYW3</accession>
<gene>
    <name evidence="2" type="ORF">TL08_15300</name>
</gene>
<dbReference type="Proteomes" id="UP000095210">
    <property type="component" value="Chromosome"/>
</dbReference>
<evidence type="ECO:0008006" key="4">
    <source>
        <dbReference type="Google" id="ProtNLM"/>
    </source>
</evidence>
<feature type="transmembrane region" description="Helical" evidence="1">
    <location>
        <begin position="163"/>
        <end position="185"/>
    </location>
</feature>
<dbReference type="EMBL" id="CP014859">
    <property type="protein sequence ID" value="AOS63869.1"/>
    <property type="molecule type" value="Genomic_DNA"/>
</dbReference>